<evidence type="ECO:0000313" key="2">
    <source>
        <dbReference type="Proteomes" id="UP001159363"/>
    </source>
</evidence>
<organism evidence="1 2">
    <name type="scientific">Dryococelus australis</name>
    <dbReference type="NCBI Taxonomy" id="614101"/>
    <lineage>
        <taxon>Eukaryota</taxon>
        <taxon>Metazoa</taxon>
        <taxon>Ecdysozoa</taxon>
        <taxon>Arthropoda</taxon>
        <taxon>Hexapoda</taxon>
        <taxon>Insecta</taxon>
        <taxon>Pterygota</taxon>
        <taxon>Neoptera</taxon>
        <taxon>Polyneoptera</taxon>
        <taxon>Phasmatodea</taxon>
        <taxon>Verophasmatodea</taxon>
        <taxon>Anareolatae</taxon>
        <taxon>Phasmatidae</taxon>
        <taxon>Eurycanthinae</taxon>
        <taxon>Dryococelus</taxon>
    </lineage>
</organism>
<dbReference type="Gene3D" id="3.30.420.10">
    <property type="entry name" value="Ribonuclease H-like superfamily/Ribonuclease H"/>
    <property type="match status" value="1"/>
</dbReference>
<dbReference type="InterPro" id="IPR050951">
    <property type="entry name" value="Retrovirus_Pol_polyprotein"/>
</dbReference>
<sequence length="309" mass="35794">MKGTQILIPAQLLPEMLKRIHEGYMGVVKRRRAHENPKTITATMQTLGGIGNRYNGAQTEAVPIYYFRFLEVVTLDKTTSRAVIVRMKNIFARHRHGIPQMEFFKEYGFSHRTSSPRFPQSNGEAEKVVDIAKCSLSKLEDPNLGLLSYRCTYTFGVRWKLRNTLPMITPLLRPIWDNEAAVQGFRLKDLALNKRNRRIYDRKSRVKDLPILKARDKVWNTNMSCYGRVQAVAEAPRSYMVVTEKGLLCRDRKQLIKLIKGGLSKYQVLANKTNKMNNKRDITKQAVLRTTFAQQERGEHQALLKRCYF</sequence>
<dbReference type="PANTHER" id="PTHR37984">
    <property type="entry name" value="PROTEIN CBG26694"/>
    <property type="match status" value="1"/>
</dbReference>
<dbReference type="InterPro" id="IPR036397">
    <property type="entry name" value="RNaseH_sf"/>
</dbReference>
<keyword evidence="2" id="KW-1185">Reference proteome</keyword>
<dbReference type="EMBL" id="JARBHB010000008">
    <property type="protein sequence ID" value="KAJ8877171.1"/>
    <property type="molecule type" value="Genomic_DNA"/>
</dbReference>
<dbReference type="InterPro" id="IPR012337">
    <property type="entry name" value="RNaseH-like_sf"/>
</dbReference>
<reference evidence="1 2" key="1">
    <citation type="submission" date="2023-02" db="EMBL/GenBank/DDBJ databases">
        <title>LHISI_Scaffold_Assembly.</title>
        <authorList>
            <person name="Stuart O.P."/>
            <person name="Cleave R."/>
            <person name="Magrath M.J.L."/>
            <person name="Mikheyev A.S."/>
        </authorList>
    </citation>
    <scope>NUCLEOTIDE SEQUENCE [LARGE SCALE GENOMIC DNA]</scope>
    <source>
        <strain evidence="1">Daus_M_001</strain>
        <tissue evidence="1">Leg muscle</tissue>
    </source>
</reference>
<protein>
    <recommendedName>
        <fullName evidence="3">Integrase catalytic domain-containing protein</fullName>
    </recommendedName>
</protein>
<evidence type="ECO:0008006" key="3">
    <source>
        <dbReference type="Google" id="ProtNLM"/>
    </source>
</evidence>
<name>A0ABQ9GYQ2_9NEOP</name>
<proteinExistence type="predicted"/>
<dbReference type="PANTHER" id="PTHR37984:SF9">
    <property type="entry name" value="INTEGRASE CATALYTIC DOMAIN-CONTAINING PROTEIN"/>
    <property type="match status" value="1"/>
</dbReference>
<comment type="caution">
    <text evidence="1">The sequence shown here is derived from an EMBL/GenBank/DDBJ whole genome shotgun (WGS) entry which is preliminary data.</text>
</comment>
<dbReference type="SUPFAM" id="SSF53098">
    <property type="entry name" value="Ribonuclease H-like"/>
    <property type="match status" value="1"/>
</dbReference>
<dbReference type="Proteomes" id="UP001159363">
    <property type="component" value="Chromosome 7"/>
</dbReference>
<gene>
    <name evidence="1" type="ORF">PR048_021624</name>
</gene>
<evidence type="ECO:0000313" key="1">
    <source>
        <dbReference type="EMBL" id="KAJ8877171.1"/>
    </source>
</evidence>
<accession>A0ABQ9GYQ2</accession>